<dbReference type="PANTHER" id="PTHR44395:SF1">
    <property type="entry name" value="PROTEIN O-MANNOSYL-TRANSFERASE TMTC3"/>
    <property type="match status" value="1"/>
</dbReference>
<dbReference type="AlphaFoldDB" id="A0A2A4J091"/>
<dbReference type="STRING" id="7102.A0A2A4J091"/>
<gene>
    <name evidence="7" type="ORF">B5V51_10050</name>
</gene>
<evidence type="ECO:0000256" key="1">
    <source>
        <dbReference type="ARBA" id="ARBA00022737"/>
    </source>
</evidence>
<proteinExistence type="predicted"/>
<evidence type="ECO:0000259" key="6">
    <source>
        <dbReference type="Pfam" id="PF08409"/>
    </source>
</evidence>
<comment type="caution">
    <text evidence="7">The sequence shown here is derived from an EMBL/GenBank/DDBJ whole genome shotgun (WGS) entry which is preliminary data.</text>
</comment>
<evidence type="ECO:0000256" key="2">
    <source>
        <dbReference type="ARBA" id="ARBA00022803"/>
    </source>
</evidence>
<dbReference type="PANTHER" id="PTHR44395">
    <property type="match status" value="1"/>
</dbReference>
<protein>
    <recommendedName>
        <fullName evidence="6">DUF1736 domain-containing protein</fullName>
    </recommendedName>
</protein>
<reference evidence="7" key="1">
    <citation type="submission" date="2017-09" db="EMBL/GenBank/DDBJ databases">
        <title>Contemporary evolution of a Lepidopteran species, Heliothis virescens, in response to modern agricultural practices.</title>
        <authorList>
            <person name="Fritz M.L."/>
            <person name="Deyonke A.M."/>
            <person name="Papanicolaou A."/>
            <person name="Micinski S."/>
            <person name="Westbrook J."/>
            <person name="Gould F."/>
        </authorList>
    </citation>
    <scope>NUCLEOTIDE SEQUENCE [LARGE SCALE GENOMIC DNA]</scope>
    <source>
        <strain evidence="7">HvINT-</strain>
        <tissue evidence="7">Whole body</tissue>
    </source>
</reference>
<sequence length="244" mass="26426">MLCKEQGITVTGVCVVYELFVAQKRRSSGGISRWSWVDAWGKGSGWGCACGEAARRVATVCCATLALLAARLHVMGAQLPVFTRFDNPAGAAQPPARHLTFAYLPALNAWLLTLPEALCCDWTMGTVALLKTWRDPRNLATLALVIIIVAATIHALRTRSSALSMRGKLAAAEHCLARAAALAPHEHYIQRHLAVVRARRQAQAAPPSDTPPNPAHSATATTEVRARWNYIPQQPPDPHETDDS</sequence>
<keyword evidence="3 5" id="KW-0472">Membrane</keyword>
<name>A0A2A4J091_HELVI</name>
<feature type="region of interest" description="Disordered" evidence="4">
    <location>
        <begin position="199"/>
        <end position="244"/>
    </location>
</feature>
<keyword evidence="5" id="KW-1133">Transmembrane helix</keyword>
<dbReference type="Pfam" id="PF08409">
    <property type="entry name" value="TMTC_DUF1736"/>
    <property type="match status" value="1"/>
</dbReference>
<dbReference type="InterPro" id="IPR013618">
    <property type="entry name" value="TMTC_DUF1736"/>
</dbReference>
<accession>A0A2A4J091</accession>
<organism evidence="7">
    <name type="scientific">Heliothis virescens</name>
    <name type="common">Tobacco budworm moth</name>
    <dbReference type="NCBI Taxonomy" id="7102"/>
    <lineage>
        <taxon>Eukaryota</taxon>
        <taxon>Metazoa</taxon>
        <taxon>Ecdysozoa</taxon>
        <taxon>Arthropoda</taxon>
        <taxon>Hexapoda</taxon>
        <taxon>Insecta</taxon>
        <taxon>Pterygota</taxon>
        <taxon>Neoptera</taxon>
        <taxon>Endopterygota</taxon>
        <taxon>Lepidoptera</taxon>
        <taxon>Glossata</taxon>
        <taxon>Ditrysia</taxon>
        <taxon>Noctuoidea</taxon>
        <taxon>Noctuidae</taxon>
        <taxon>Heliothinae</taxon>
        <taxon>Heliothis</taxon>
    </lineage>
</organism>
<evidence type="ECO:0000256" key="4">
    <source>
        <dbReference type="SAM" id="MobiDB-lite"/>
    </source>
</evidence>
<evidence type="ECO:0000313" key="7">
    <source>
        <dbReference type="EMBL" id="PCG64832.1"/>
    </source>
</evidence>
<dbReference type="EMBL" id="NWSH01004638">
    <property type="protein sequence ID" value="PCG64832.1"/>
    <property type="molecule type" value="Genomic_DNA"/>
</dbReference>
<feature type="domain" description="DUF1736" evidence="6">
    <location>
        <begin position="77"/>
        <end position="148"/>
    </location>
</feature>
<keyword evidence="2" id="KW-0802">TPR repeat</keyword>
<evidence type="ECO:0000256" key="3">
    <source>
        <dbReference type="ARBA" id="ARBA00023136"/>
    </source>
</evidence>
<feature type="transmembrane region" description="Helical" evidence="5">
    <location>
        <begin position="139"/>
        <end position="156"/>
    </location>
</feature>
<keyword evidence="5" id="KW-0812">Transmembrane</keyword>
<evidence type="ECO:0000256" key="5">
    <source>
        <dbReference type="SAM" id="Phobius"/>
    </source>
</evidence>
<keyword evidence="1" id="KW-0677">Repeat</keyword>